<dbReference type="NCBIfam" id="TIGR00409">
    <property type="entry name" value="proS_fam_II"/>
    <property type="match status" value="1"/>
</dbReference>
<dbReference type="InterPro" id="IPR050062">
    <property type="entry name" value="Pro-tRNA_synthetase"/>
</dbReference>
<evidence type="ECO:0000256" key="4">
    <source>
        <dbReference type="ARBA" id="ARBA00019110"/>
    </source>
</evidence>
<dbReference type="SUPFAM" id="SSF55681">
    <property type="entry name" value="Class II aaRS and biotin synthetases"/>
    <property type="match status" value="1"/>
</dbReference>
<dbReference type="InterPro" id="IPR004154">
    <property type="entry name" value="Anticodon-bd"/>
</dbReference>
<dbReference type="InterPro" id="IPR004500">
    <property type="entry name" value="Pro-tRNA-synth_IIa_bac-type"/>
</dbReference>
<evidence type="ECO:0000256" key="1">
    <source>
        <dbReference type="ARBA" id="ARBA00004496"/>
    </source>
</evidence>
<evidence type="ECO:0000256" key="2">
    <source>
        <dbReference type="ARBA" id="ARBA00011738"/>
    </source>
</evidence>
<protein>
    <recommendedName>
        <fullName evidence="4 12">Proline--tRNA ligase</fullName>
        <ecNumber evidence="3 12">6.1.1.15</ecNumber>
    </recommendedName>
</protein>
<dbReference type="Gene3D" id="3.40.50.800">
    <property type="entry name" value="Anticodon-binding domain"/>
    <property type="match status" value="1"/>
</dbReference>
<comment type="subunit">
    <text evidence="2">Homodimer.</text>
</comment>
<keyword evidence="7" id="KW-0547">Nucleotide-binding</keyword>
<evidence type="ECO:0000256" key="9">
    <source>
        <dbReference type="ARBA" id="ARBA00022917"/>
    </source>
</evidence>
<comment type="catalytic activity">
    <reaction evidence="11">
        <text>tRNA(Pro) + L-proline + ATP = L-prolyl-tRNA(Pro) + AMP + diphosphate</text>
        <dbReference type="Rhea" id="RHEA:14305"/>
        <dbReference type="Rhea" id="RHEA-COMP:9700"/>
        <dbReference type="Rhea" id="RHEA-COMP:9702"/>
        <dbReference type="ChEBI" id="CHEBI:30616"/>
        <dbReference type="ChEBI" id="CHEBI:33019"/>
        <dbReference type="ChEBI" id="CHEBI:60039"/>
        <dbReference type="ChEBI" id="CHEBI:78442"/>
        <dbReference type="ChEBI" id="CHEBI:78532"/>
        <dbReference type="ChEBI" id="CHEBI:456215"/>
        <dbReference type="EC" id="6.1.1.15"/>
    </reaction>
</comment>
<dbReference type="NCBIfam" id="NF008979">
    <property type="entry name" value="PRK12325.1"/>
    <property type="match status" value="1"/>
</dbReference>
<reference evidence="14 15" key="1">
    <citation type="journal article" date="2018" name="Microbiome">
        <title>Fine metagenomic profile of the Mediterranean stratified and mixed water columns revealed by assembly and recruitment.</title>
        <authorList>
            <person name="Haro-Moreno J.M."/>
            <person name="Lopez-Perez M."/>
            <person name="De La Torre J.R."/>
            <person name="Picazo A."/>
            <person name="Camacho A."/>
            <person name="Rodriguez-Valera F."/>
        </authorList>
    </citation>
    <scope>NUCLEOTIDE SEQUENCE [LARGE SCALE GENOMIC DNA]</scope>
    <source>
        <strain evidence="14">MED-G57</strain>
    </source>
</reference>
<dbReference type="FunFam" id="3.30.930.10:FF:000042">
    <property type="entry name" value="probable proline--tRNA ligase, mitochondrial"/>
    <property type="match status" value="1"/>
</dbReference>
<dbReference type="Gene3D" id="3.30.930.10">
    <property type="entry name" value="Bira Bifunctional Protein, Domain 2"/>
    <property type="match status" value="1"/>
</dbReference>
<keyword evidence="5" id="KW-0963">Cytoplasm</keyword>
<evidence type="ECO:0000256" key="7">
    <source>
        <dbReference type="ARBA" id="ARBA00022741"/>
    </source>
</evidence>
<gene>
    <name evidence="14" type="ORF">DBW71_05555</name>
</gene>
<dbReference type="InterPro" id="IPR002316">
    <property type="entry name" value="Pro-tRNA-ligase_IIa"/>
</dbReference>
<evidence type="ECO:0000313" key="14">
    <source>
        <dbReference type="EMBL" id="RCL72253.1"/>
    </source>
</evidence>
<name>A0A368DLV9_9PROT</name>
<evidence type="ECO:0000256" key="6">
    <source>
        <dbReference type="ARBA" id="ARBA00022598"/>
    </source>
</evidence>
<dbReference type="PANTHER" id="PTHR42753:SF2">
    <property type="entry name" value="PROLINE--TRNA LIGASE"/>
    <property type="match status" value="1"/>
</dbReference>
<dbReference type="GO" id="GO:0004827">
    <property type="term" value="F:proline-tRNA ligase activity"/>
    <property type="evidence" value="ECO:0007669"/>
    <property type="project" value="UniProtKB-UniRule"/>
</dbReference>
<dbReference type="Pfam" id="PF00587">
    <property type="entry name" value="tRNA-synt_2b"/>
    <property type="match status" value="1"/>
</dbReference>
<dbReference type="EC" id="6.1.1.15" evidence="3 12"/>
<keyword evidence="9" id="KW-0648">Protein biosynthesis</keyword>
<evidence type="ECO:0000259" key="13">
    <source>
        <dbReference type="PROSITE" id="PS50862"/>
    </source>
</evidence>
<feature type="domain" description="Aminoacyl-transfer RNA synthetases class-II family profile" evidence="13">
    <location>
        <begin position="33"/>
        <end position="339"/>
    </location>
</feature>
<dbReference type="PRINTS" id="PR01046">
    <property type="entry name" value="TRNASYNTHPRO"/>
</dbReference>
<evidence type="ECO:0000256" key="5">
    <source>
        <dbReference type="ARBA" id="ARBA00022490"/>
    </source>
</evidence>
<dbReference type="GO" id="GO:0006433">
    <property type="term" value="P:prolyl-tRNA aminoacylation"/>
    <property type="evidence" value="ECO:0007669"/>
    <property type="project" value="UniProtKB-UniRule"/>
</dbReference>
<evidence type="ECO:0000256" key="3">
    <source>
        <dbReference type="ARBA" id="ARBA00012831"/>
    </source>
</evidence>
<dbReference type="GO" id="GO:0005524">
    <property type="term" value="F:ATP binding"/>
    <property type="evidence" value="ECO:0007669"/>
    <property type="project" value="UniProtKB-KW"/>
</dbReference>
<dbReference type="GO" id="GO:0005829">
    <property type="term" value="C:cytosol"/>
    <property type="evidence" value="ECO:0007669"/>
    <property type="project" value="TreeGrafter"/>
</dbReference>
<dbReference type="Proteomes" id="UP000253570">
    <property type="component" value="Unassembled WGS sequence"/>
</dbReference>
<dbReference type="PANTHER" id="PTHR42753">
    <property type="entry name" value="MITOCHONDRIAL RIBOSOME PROTEIN L39/PROLYL-TRNA LIGASE FAMILY MEMBER"/>
    <property type="match status" value="1"/>
</dbReference>
<dbReference type="CDD" id="cd00779">
    <property type="entry name" value="ProRS_core_prok"/>
    <property type="match status" value="1"/>
</dbReference>
<dbReference type="InterPro" id="IPR044140">
    <property type="entry name" value="ProRS_anticodon_short"/>
</dbReference>
<evidence type="ECO:0000256" key="11">
    <source>
        <dbReference type="ARBA" id="ARBA00047671"/>
    </source>
</evidence>
<evidence type="ECO:0000256" key="8">
    <source>
        <dbReference type="ARBA" id="ARBA00022840"/>
    </source>
</evidence>
<dbReference type="AlphaFoldDB" id="A0A368DLV9"/>
<dbReference type="InterPro" id="IPR006195">
    <property type="entry name" value="aa-tRNA-synth_II"/>
</dbReference>
<sequence length="433" mass="49622">MKLSKYFLPTLKEVPKDAEIISHRLMLRAGMIRQASSGIYIWLPLGYAVLKRIEQIIREEQINAGAIELLMPTIQSADIWRKSGRYDDYGAEMLRMKDRHDRDILYGPTNEEQITDIASHYFKSYKALPKILFHIQWKFRDEVRPRFGVMRCKEFLMKDSYSFDVSEQDGQESYNKMFLSYLKTFKRMGLTAIPMQAESGPIGGNLSHEFIILADTGESKVYIDKRLLQLKLPENINYESDSKDVVQSWTKFHAVTEDMFDQEAYEANVDEENRLSTRGIEVGHVFYFGDKYTKPLSANVQDKDGNMNPIQSGSYGIGVSRLVAAIIEASHDEKGIIWPESVSPFDIALINLNPKNEELVKICDKLYAKLQSSQSVLYDDTPNSVGEKLSRMDLIGIPEQIILGNKSIQNKTLEIKNRKTGDVIVEDIDNFLK</sequence>
<dbReference type="CDD" id="cd00861">
    <property type="entry name" value="ProRS_anticodon_short"/>
    <property type="match status" value="1"/>
</dbReference>
<dbReference type="InterPro" id="IPR002314">
    <property type="entry name" value="aa-tRNA-synt_IIb"/>
</dbReference>
<comment type="caution">
    <text evidence="14">The sequence shown here is derived from an EMBL/GenBank/DDBJ whole genome shotgun (WGS) entry which is preliminary data.</text>
</comment>
<dbReference type="EMBL" id="QOQD01000015">
    <property type="protein sequence ID" value="RCL72253.1"/>
    <property type="molecule type" value="Genomic_DNA"/>
</dbReference>
<dbReference type="SUPFAM" id="SSF52954">
    <property type="entry name" value="Class II aaRS ABD-related"/>
    <property type="match status" value="1"/>
</dbReference>
<accession>A0A368DLV9</accession>
<keyword evidence="10" id="KW-0030">Aminoacyl-tRNA synthetase</keyword>
<dbReference type="InterPro" id="IPR045864">
    <property type="entry name" value="aa-tRNA-synth_II/BPL/LPL"/>
</dbReference>
<organism evidence="14 15">
    <name type="scientific">PS1 clade bacterium</name>
    <dbReference type="NCBI Taxonomy" id="2175152"/>
    <lineage>
        <taxon>Bacteria</taxon>
        <taxon>Pseudomonadati</taxon>
        <taxon>Pseudomonadota</taxon>
        <taxon>Alphaproteobacteria</taxon>
        <taxon>PS1 clade</taxon>
    </lineage>
</organism>
<proteinExistence type="predicted"/>
<evidence type="ECO:0000256" key="10">
    <source>
        <dbReference type="ARBA" id="ARBA00023146"/>
    </source>
</evidence>
<dbReference type="InterPro" id="IPR036621">
    <property type="entry name" value="Anticodon-bd_dom_sf"/>
</dbReference>
<dbReference type="InterPro" id="IPR033730">
    <property type="entry name" value="ProRS_core_prok"/>
</dbReference>
<evidence type="ECO:0000313" key="15">
    <source>
        <dbReference type="Proteomes" id="UP000253570"/>
    </source>
</evidence>
<keyword evidence="8" id="KW-0067">ATP-binding</keyword>
<dbReference type="Pfam" id="PF03129">
    <property type="entry name" value="HGTP_anticodon"/>
    <property type="match status" value="1"/>
</dbReference>
<dbReference type="PROSITE" id="PS50862">
    <property type="entry name" value="AA_TRNA_LIGASE_II"/>
    <property type="match status" value="1"/>
</dbReference>
<evidence type="ECO:0000256" key="12">
    <source>
        <dbReference type="NCBIfam" id="TIGR00409"/>
    </source>
</evidence>
<comment type="subcellular location">
    <subcellularLocation>
        <location evidence="1">Cytoplasm</location>
    </subcellularLocation>
</comment>
<keyword evidence="6 14" id="KW-0436">Ligase</keyword>